<dbReference type="PROSITE" id="PS50928">
    <property type="entry name" value="ABC_TM1"/>
    <property type="match status" value="1"/>
</dbReference>
<dbReference type="InterPro" id="IPR000515">
    <property type="entry name" value="MetI-like"/>
</dbReference>
<evidence type="ECO:0000313" key="10">
    <source>
        <dbReference type="Proteomes" id="UP000542813"/>
    </source>
</evidence>
<evidence type="ECO:0000256" key="5">
    <source>
        <dbReference type="ARBA" id="ARBA00022989"/>
    </source>
</evidence>
<dbReference type="RefSeq" id="WP_184818250.1">
    <property type="nucleotide sequence ID" value="NZ_JACHMM010000001.1"/>
</dbReference>
<feature type="transmembrane region" description="Helical" evidence="7">
    <location>
        <begin position="265"/>
        <end position="282"/>
    </location>
</feature>
<proteinExistence type="inferred from homology"/>
<dbReference type="CDD" id="cd06261">
    <property type="entry name" value="TM_PBP2"/>
    <property type="match status" value="1"/>
</dbReference>
<feature type="domain" description="ABC transmembrane type-1" evidence="8">
    <location>
        <begin position="78"/>
        <end position="282"/>
    </location>
</feature>
<evidence type="ECO:0000256" key="6">
    <source>
        <dbReference type="ARBA" id="ARBA00023136"/>
    </source>
</evidence>
<dbReference type="PANTHER" id="PTHR43744:SF9">
    <property type="entry name" value="POLYGALACTURONAN_RHAMNOGALACTURONAN TRANSPORT SYSTEM PERMEASE PROTEIN YTCP"/>
    <property type="match status" value="1"/>
</dbReference>
<comment type="caution">
    <text evidence="9">The sequence shown here is derived from an EMBL/GenBank/DDBJ whole genome shotgun (WGS) entry which is preliminary data.</text>
</comment>
<accession>A0A7W9GKE2</accession>
<dbReference type="Proteomes" id="UP000542813">
    <property type="component" value="Unassembled WGS sequence"/>
</dbReference>
<evidence type="ECO:0000313" key="9">
    <source>
        <dbReference type="EMBL" id="MBB5785480.1"/>
    </source>
</evidence>
<reference evidence="9 10" key="1">
    <citation type="submission" date="2020-08" db="EMBL/GenBank/DDBJ databases">
        <title>Sequencing the genomes of 1000 actinobacteria strains.</title>
        <authorList>
            <person name="Klenk H.-P."/>
        </authorList>
    </citation>
    <scope>NUCLEOTIDE SEQUENCE [LARGE SCALE GENOMIC DNA]</scope>
    <source>
        <strain evidence="9 10">DSM 102122</strain>
    </source>
</reference>
<dbReference type="Pfam" id="PF00528">
    <property type="entry name" value="BPD_transp_1"/>
    <property type="match status" value="1"/>
</dbReference>
<dbReference type="InterPro" id="IPR035906">
    <property type="entry name" value="MetI-like_sf"/>
</dbReference>
<protein>
    <submittedName>
        <fullName evidence="9">Putative aldouronate transport system permease protein</fullName>
    </submittedName>
</protein>
<evidence type="ECO:0000256" key="7">
    <source>
        <dbReference type="RuleBase" id="RU363032"/>
    </source>
</evidence>
<dbReference type="GO" id="GO:0055085">
    <property type="term" value="P:transmembrane transport"/>
    <property type="evidence" value="ECO:0007669"/>
    <property type="project" value="InterPro"/>
</dbReference>
<evidence type="ECO:0000256" key="1">
    <source>
        <dbReference type="ARBA" id="ARBA00004651"/>
    </source>
</evidence>
<keyword evidence="2 7" id="KW-0813">Transport</keyword>
<evidence type="ECO:0000256" key="4">
    <source>
        <dbReference type="ARBA" id="ARBA00022692"/>
    </source>
</evidence>
<feature type="transmembrane region" description="Helical" evidence="7">
    <location>
        <begin position="146"/>
        <end position="167"/>
    </location>
</feature>
<name>A0A7W9GKE2_9ACTN</name>
<dbReference type="SUPFAM" id="SSF161098">
    <property type="entry name" value="MetI-like"/>
    <property type="match status" value="1"/>
</dbReference>
<comment type="subcellular location">
    <subcellularLocation>
        <location evidence="1 7">Cell membrane</location>
        <topology evidence="1 7">Multi-pass membrane protein</topology>
    </subcellularLocation>
</comment>
<dbReference type="PANTHER" id="PTHR43744">
    <property type="entry name" value="ABC TRANSPORTER PERMEASE PROTEIN MG189-RELATED-RELATED"/>
    <property type="match status" value="1"/>
</dbReference>
<keyword evidence="3" id="KW-1003">Cell membrane</keyword>
<evidence type="ECO:0000256" key="2">
    <source>
        <dbReference type="ARBA" id="ARBA00022448"/>
    </source>
</evidence>
<evidence type="ECO:0000259" key="8">
    <source>
        <dbReference type="PROSITE" id="PS50928"/>
    </source>
</evidence>
<feature type="transmembrane region" description="Helical" evidence="7">
    <location>
        <begin position="115"/>
        <end position="134"/>
    </location>
</feature>
<organism evidence="9 10">
    <name type="scientific">Jiangella mangrovi</name>
    <dbReference type="NCBI Taxonomy" id="1524084"/>
    <lineage>
        <taxon>Bacteria</taxon>
        <taxon>Bacillati</taxon>
        <taxon>Actinomycetota</taxon>
        <taxon>Actinomycetes</taxon>
        <taxon>Jiangellales</taxon>
        <taxon>Jiangellaceae</taxon>
        <taxon>Jiangella</taxon>
    </lineage>
</organism>
<comment type="similarity">
    <text evidence="7">Belongs to the binding-protein-dependent transport system permease family.</text>
</comment>
<dbReference type="AlphaFoldDB" id="A0A7W9GKE2"/>
<keyword evidence="10" id="KW-1185">Reference proteome</keyword>
<dbReference type="Gene3D" id="1.10.3720.10">
    <property type="entry name" value="MetI-like"/>
    <property type="match status" value="1"/>
</dbReference>
<sequence length="297" mass="33147">MPVATAKRVDSRRVFVVVNYVLLGLLALLCLFPLLHILALSFSSSAAASTGRVVLWPVEFTTAAYEYAFSNPQFLRSFGTSVERVVLGVTVNMVLTVLVAYALSKESHVLRGRTVYVWFFVITMLFGGGLIPTFMVVQSTGLLDSIWALVLPKAVPVFNVILLLNFFRGLPRELEEAAFVDGAGHWRVLWNVYLPLSKPALATIMLFTIVAHWNSWFDGIIYMNSPENYPLQSYLQTLVVEDTLSVRSPEELELLQDISNRTYKAAQIFLAALPVLAVYPFLQRYFVKGITLGSVKG</sequence>
<evidence type="ECO:0000256" key="3">
    <source>
        <dbReference type="ARBA" id="ARBA00022475"/>
    </source>
</evidence>
<keyword evidence="6 7" id="KW-0472">Membrane</keyword>
<keyword evidence="5 7" id="KW-1133">Transmembrane helix</keyword>
<gene>
    <name evidence="9" type="ORF">HD601_000055</name>
</gene>
<feature type="transmembrane region" description="Helical" evidence="7">
    <location>
        <begin position="85"/>
        <end position="103"/>
    </location>
</feature>
<keyword evidence="4 7" id="KW-0812">Transmembrane</keyword>
<dbReference type="GO" id="GO:0005886">
    <property type="term" value="C:plasma membrane"/>
    <property type="evidence" value="ECO:0007669"/>
    <property type="project" value="UniProtKB-SubCell"/>
</dbReference>
<feature type="transmembrane region" description="Helical" evidence="7">
    <location>
        <begin position="188"/>
        <end position="213"/>
    </location>
</feature>
<dbReference type="EMBL" id="JACHMM010000001">
    <property type="protein sequence ID" value="MBB5785480.1"/>
    <property type="molecule type" value="Genomic_DNA"/>
</dbReference>